<evidence type="ECO:0000256" key="3">
    <source>
        <dbReference type="ARBA" id="ARBA00022516"/>
    </source>
</evidence>
<evidence type="ECO:0000256" key="6">
    <source>
        <dbReference type="ARBA" id="ARBA00022842"/>
    </source>
</evidence>
<evidence type="ECO:0000256" key="7">
    <source>
        <dbReference type="ARBA" id="ARBA00022989"/>
    </source>
</evidence>
<evidence type="ECO:0000256" key="8">
    <source>
        <dbReference type="ARBA" id="ARBA00023098"/>
    </source>
</evidence>
<comment type="cofactor">
    <cofactor evidence="12">
        <name>Mg(2+)</name>
        <dbReference type="ChEBI" id="CHEBI:18420"/>
    </cofactor>
</comment>
<dbReference type="InterPro" id="IPR050475">
    <property type="entry name" value="Prenyltransferase_related"/>
</dbReference>
<comment type="function">
    <text evidence="12">Prenyltransferase that catalyzes the transfer of the geranylgeranyl moiety of geranylgeranyl diphosphate (GGPP) to the C2 hydroxyl of (S)-3-O-geranylgeranylglyceryl phosphate (GGGP). This reaction is the second ether-bond-formation step in the biosynthesis of archaeal membrane lipids.</text>
</comment>
<keyword evidence="9 12" id="KW-0472">Membrane</keyword>
<feature type="transmembrane region" description="Helical" evidence="12">
    <location>
        <begin position="257"/>
        <end position="278"/>
    </location>
</feature>
<evidence type="ECO:0000256" key="12">
    <source>
        <dbReference type="HAMAP-Rule" id="MF_01286"/>
    </source>
</evidence>
<comment type="catalytic activity">
    <reaction evidence="12">
        <text>sn-3-O-(geranylgeranyl)glycerol 1-phosphate + (2E,6E,10E)-geranylgeranyl diphosphate = 2,3-bis-O-(geranylgeranyl)-sn-glycerol 1-phosphate + diphosphate</text>
        <dbReference type="Rhea" id="RHEA:18109"/>
        <dbReference type="ChEBI" id="CHEBI:33019"/>
        <dbReference type="ChEBI" id="CHEBI:57677"/>
        <dbReference type="ChEBI" id="CHEBI:58756"/>
        <dbReference type="ChEBI" id="CHEBI:58837"/>
        <dbReference type="EC" id="2.5.1.42"/>
    </reaction>
</comment>
<feature type="transmembrane region" description="Helical" evidence="12">
    <location>
        <begin position="79"/>
        <end position="99"/>
    </location>
</feature>
<keyword evidence="8 12" id="KW-0443">Lipid metabolism</keyword>
<dbReference type="GeneID" id="76833821"/>
<dbReference type="PANTHER" id="PTHR42723:SF1">
    <property type="entry name" value="CHLOROPHYLL SYNTHASE, CHLOROPLASTIC"/>
    <property type="match status" value="1"/>
</dbReference>
<evidence type="ECO:0000256" key="9">
    <source>
        <dbReference type="ARBA" id="ARBA00023136"/>
    </source>
</evidence>
<sequence>MSLRGYLRIVRPVNALVAGIAVLLGVLVAGVAITPPLFLLVVAVFCITGAGNAVNDYCDREIDAINRPERPIPSGSVSIRGAAFYSTFLFLVGIMLAALVNPLCFGLACLNSILLVTYAAWLKRVPLAGNLVVSYLAGSIFLFGGAAAGINGVILNLPLAGIVFLPMIAREILKDAEDIEGDQEGGARTLPMVIGVLPSCRIAGVLAAGAVILSILPIVPWWSVWYLATIALADVIILFAAVSSIRCTTSACVRDSGATTTLKSGMFAALAILILWALSG</sequence>
<evidence type="ECO:0000313" key="14">
    <source>
        <dbReference type="Proteomes" id="UP001163096"/>
    </source>
</evidence>
<keyword evidence="3 12" id="KW-0444">Lipid biosynthesis</keyword>
<evidence type="ECO:0000256" key="2">
    <source>
        <dbReference type="ARBA" id="ARBA00022475"/>
    </source>
</evidence>
<dbReference type="CDD" id="cd13961">
    <property type="entry name" value="PT_UbiA_DGGGPS"/>
    <property type="match status" value="1"/>
</dbReference>
<evidence type="ECO:0000256" key="1">
    <source>
        <dbReference type="ARBA" id="ARBA00004651"/>
    </source>
</evidence>
<dbReference type="NCBIfam" id="NF009521">
    <property type="entry name" value="PRK12882.1"/>
    <property type="match status" value="1"/>
</dbReference>
<organism evidence="13 14">
    <name type="scientific">Methanogenium organophilum</name>
    <dbReference type="NCBI Taxonomy" id="2199"/>
    <lineage>
        <taxon>Archaea</taxon>
        <taxon>Methanobacteriati</taxon>
        <taxon>Methanobacteriota</taxon>
        <taxon>Stenosarchaea group</taxon>
        <taxon>Methanomicrobia</taxon>
        <taxon>Methanomicrobiales</taxon>
        <taxon>Methanomicrobiaceae</taxon>
        <taxon>Methanogenium</taxon>
    </lineage>
</organism>
<keyword evidence="4 12" id="KW-0808">Transferase</keyword>
<accession>A0A9X9S4M4</accession>
<feature type="transmembrane region" description="Helical" evidence="12">
    <location>
        <begin position="105"/>
        <end position="121"/>
    </location>
</feature>
<feature type="transmembrane region" description="Helical" evidence="12">
    <location>
        <begin position="193"/>
        <end position="218"/>
    </location>
</feature>
<dbReference type="Proteomes" id="UP001163096">
    <property type="component" value="Chromosome"/>
</dbReference>
<keyword evidence="5 12" id="KW-0812">Transmembrane</keyword>
<dbReference type="InterPro" id="IPR044878">
    <property type="entry name" value="UbiA_sf"/>
</dbReference>
<dbReference type="GO" id="GO:0047295">
    <property type="term" value="F:geranylgeranylglycerol-phosphate geranylgeranyltransferase activity"/>
    <property type="evidence" value="ECO:0007669"/>
    <property type="project" value="UniProtKB-UniRule"/>
</dbReference>
<keyword evidence="7 12" id="KW-1133">Transmembrane helix</keyword>
<comment type="pathway">
    <text evidence="12">Membrane lipid metabolism; glycerophospholipid metabolism.</text>
</comment>
<feature type="transmembrane region" description="Helical" evidence="12">
    <location>
        <begin position="224"/>
        <end position="245"/>
    </location>
</feature>
<reference evidence="13" key="1">
    <citation type="submission" date="2022-11" db="EMBL/GenBank/DDBJ databases">
        <title>Complete genome sequence of Methanogenium organophilum DSM 3596.</title>
        <authorList>
            <person name="Chen S.-C."/>
            <person name="Lai S.-J."/>
            <person name="You Y.-T."/>
        </authorList>
    </citation>
    <scope>NUCLEOTIDE SEQUENCE</scope>
    <source>
        <strain evidence="13">DSM 3596</strain>
    </source>
</reference>
<dbReference type="InterPro" id="IPR023547">
    <property type="entry name" value="DGGGP_synth"/>
</dbReference>
<keyword evidence="10 12" id="KW-0594">Phospholipid biosynthesis</keyword>
<comment type="subcellular location">
    <subcellularLocation>
        <location evidence="1 12">Cell membrane</location>
        <topology evidence="1 12">Multi-pass membrane protein</topology>
    </subcellularLocation>
</comment>
<evidence type="ECO:0000256" key="5">
    <source>
        <dbReference type="ARBA" id="ARBA00022692"/>
    </source>
</evidence>
<dbReference type="HAMAP" id="MF_01286">
    <property type="entry name" value="DGGGP_synth"/>
    <property type="match status" value="1"/>
</dbReference>
<name>A0A9X9S4M4_METOG</name>
<feature type="transmembrane region" description="Helical" evidence="12">
    <location>
        <begin position="153"/>
        <end position="173"/>
    </location>
</feature>
<feature type="transmembrane region" description="Helical" evidence="12">
    <location>
        <begin position="12"/>
        <end position="31"/>
    </location>
</feature>
<evidence type="ECO:0000313" key="13">
    <source>
        <dbReference type="EMBL" id="WAI01652.1"/>
    </source>
</evidence>
<protein>
    <recommendedName>
        <fullName evidence="12">Digeranylgeranylglyceryl phosphate synthase</fullName>
        <shortName evidence="12">DGGGP synthase</shortName>
        <shortName evidence="12">DGGGPS</shortName>
        <ecNumber evidence="12">2.5.1.42</ecNumber>
    </recommendedName>
    <alternativeName>
        <fullName evidence="12">(S)-2,3-di-O-geranylgeranylglyceryl phosphate synthase</fullName>
    </alternativeName>
    <alternativeName>
        <fullName evidence="12">Geranylgeranylglycerol-phosphate geranylgeranyltransferase</fullName>
    </alternativeName>
</protein>
<dbReference type="RefSeq" id="WP_268186912.1">
    <property type="nucleotide sequence ID" value="NZ_CP113361.1"/>
</dbReference>
<evidence type="ECO:0000256" key="4">
    <source>
        <dbReference type="ARBA" id="ARBA00022679"/>
    </source>
</evidence>
<comment type="similarity">
    <text evidence="12">Belongs to the UbiA prenyltransferase family. DGGGP synthase subfamily.</text>
</comment>
<keyword evidence="14" id="KW-1185">Reference proteome</keyword>
<gene>
    <name evidence="13" type="ORF">OU421_01925</name>
</gene>
<keyword evidence="6 12" id="KW-0460">Magnesium</keyword>
<dbReference type="Gene3D" id="1.10.357.140">
    <property type="entry name" value="UbiA prenyltransferase"/>
    <property type="match status" value="1"/>
</dbReference>
<evidence type="ECO:0000256" key="10">
    <source>
        <dbReference type="ARBA" id="ARBA00023209"/>
    </source>
</evidence>
<dbReference type="Pfam" id="PF01040">
    <property type="entry name" value="UbiA"/>
    <property type="match status" value="1"/>
</dbReference>
<evidence type="ECO:0000256" key="11">
    <source>
        <dbReference type="ARBA" id="ARBA00023264"/>
    </source>
</evidence>
<dbReference type="InterPro" id="IPR000537">
    <property type="entry name" value="UbiA_prenyltransferase"/>
</dbReference>
<dbReference type="PANTHER" id="PTHR42723">
    <property type="entry name" value="CHLOROPHYLL SYNTHASE"/>
    <property type="match status" value="1"/>
</dbReference>
<feature type="transmembrane region" description="Helical" evidence="12">
    <location>
        <begin position="37"/>
        <end position="58"/>
    </location>
</feature>
<dbReference type="AlphaFoldDB" id="A0A9X9S4M4"/>
<dbReference type="EMBL" id="CP113361">
    <property type="protein sequence ID" value="WAI01652.1"/>
    <property type="molecule type" value="Genomic_DNA"/>
</dbReference>
<dbReference type="GO" id="GO:0005886">
    <property type="term" value="C:plasma membrane"/>
    <property type="evidence" value="ECO:0007669"/>
    <property type="project" value="UniProtKB-SubCell"/>
</dbReference>
<keyword evidence="2 12" id="KW-1003">Cell membrane</keyword>
<dbReference type="GO" id="GO:0000287">
    <property type="term" value="F:magnesium ion binding"/>
    <property type="evidence" value="ECO:0007669"/>
    <property type="project" value="UniProtKB-UniRule"/>
</dbReference>
<feature type="transmembrane region" description="Helical" evidence="12">
    <location>
        <begin position="128"/>
        <end position="147"/>
    </location>
</feature>
<keyword evidence="11 12" id="KW-1208">Phospholipid metabolism</keyword>
<dbReference type="EC" id="2.5.1.42" evidence="12"/>
<dbReference type="GO" id="GO:0046474">
    <property type="term" value="P:glycerophospholipid biosynthetic process"/>
    <property type="evidence" value="ECO:0007669"/>
    <property type="project" value="UniProtKB-UniRule"/>
</dbReference>
<dbReference type="KEGG" id="mou:OU421_01925"/>
<proteinExistence type="inferred from homology"/>